<dbReference type="InterPro" id="IPR036397">
    <property type="entry name" value="RNaseH_sf"/>
</dbReference>
<dbReference type="InterPro" id="IPR043128">
    <property type="entry name" value="Rev_trsase/Diguanyl_cyclase"/>
</dbReference>
<keyword evidence="6" id="KW-0695">RNA-directed DNA polymerase</keyword>
<dbReference type="InterPro" id="IPR021109">
    <property type="entry name" value="Peptidase_aspartic_dom_sf"/>
</dbReference>
<dbReference type="GO" id="GO:0004519">
    <property type="term" value="F:endonuclease activity"/>
    <property type="evidence" value="ECO:0007669"/>
    <property type="project" value="UniProtKB-KW"/>
</dbReference>
<gene>
    <name evidence="6" type="ORF">Tci_014253</name>
</gene>
<dbReference type="PANTHER" id="PTHR37984:SF5">
    <property type="entry name" value="PROTEIN NYNRIN-LIKE"/>
    <property type="match status" value="1"/>
</dbReference>
<dbReference type="InterPro" id="IPR000477">
    <property type="entry name" value="RT_dom"/>
</dbReference>
<dbReference type="Gene3D" id="3.30.70.270">
    <property type="match status" value="1"/>
</dbReference>
<keyword evidence="4" id="KW-0255">Endonuclease</keyword>
<dbReference type="Pfam" id="PF00078">
    <property type="entry name" value="RVT_1"/>
    <property type="match status" value="1"/>
</dbReference>
<dbReference type="AlphaFoldDB" id="A0A6L2K2K3"/>
<dbReference type="PANTHER" id="PTHR37984">
    <property type="entry name" value="PROTEIN CBG26694"/>
    <property type="match status" value="1"/>
</dbReference>
<keyword evidence="3" id="KW-0540">Nuclease</keyword>
<dbReference type="PROSITE" id="PS50994">
    <property type="entry name" value="INTEGRASE"/>
    <property type="match status" value="1"/>
</dbReference>
<dbReference type="InterPro" id="IPR012337">
    <property type="entry name" value="RNaseH-like_sf"/>
</dbReference>
<dbReference type="Gene3D" id="1.10.340.70">
    <property type="match status" value="1"/>
</dbReference>
<evidence type="ECO:0000259" key="5">
    <source>
        <dbReference type="PROSITE" id="PS50994"/>
    </source>
</evidence>
<dbReference type="Gene3D" id="2.40.70.10">
    <property type="entry name" value="Acid Proteases"/>
    <property type="match status" value="1"/>
</dbReference>
<proteinExistence type="predicted"/>
<protein>
    <submittedName>
        <fullName evidence="6">Reverse transcriptase domain-containing protein</fullName>
    </submittedName>
</protein>
<dbReference type="CDD" id="cd00303">
    <property type="entry name" value="retropepsin_like"/>
    <property type="match status" value="1"/>
</dbReference>
<dbReference type="Gene3D" id="3.10.10.10">
    <property type="entry name" value="HIV Type 1 Reverse Transcriptase, subunit A, domain 1"/>
    <property type="match status" value="1"/>
</dbReference>
<dbReference type="EMBL" id="BKCJ010001548">
    <property type="protein sequence ID" value="GEU42275.1"/>
    <property type="molecule type" value="Genomic_DNA"/>
</dbReference>
<accession>A0A6L2K2K3</accession>
<dbReference type="GO" id="GO:0003964">
    <property type="term" value="F:RNA-directed DNA polymerase activity"/>
    <property type="evidence" value="ECO:0007669"/>
    <property type="project" value="UniProtKB-KW"/>
</dbReference>
<evidence type="ECO:0000256" key="1">
    <source>
        <dbReference type="ARBA" id="ARBA00022679"/>
    </source>
</evidence>
<dbReference type="InterPro" id="IPR050951">
    <property type="entry name" value="Retrovirus_Pol_polyprotein"/>
</dbReference>
<evidence type="ECO:0000313" key="6">
    <source>
        <dbReference type="EMBL" id="GEU42275.1"/>
    </source>
</evidence>
<feature type="domain" description="Integrase catalytic" evidence="5">
    <location>
        <begin position="873"/>
        <end position="990"/>
    </location>
</feature>
<reference evidence="6" key="1">
    <citation type="journal article" date="2019" name="Sci. Rep.">
        <title>Draft genome of Tanacetum cinerariifolium, the natural source of mosquito coil.</title>
        <authorList>
            <person name="Yamashiro T."/>
            <person name="Shiraishi A."/>
            <person name="Satake H."/>
            <person name="Nakayama K."/>
        </authorList>
    </citation>
    <scope>NUCLEOTIDE SEQUENCE</scope>
</reference>
<dbReference type="Gene3D" id="3.30.420.10">
    <property type="entry name" value="Ribonuclease H-like superfamily/Ribonuclease H"/>
    <property type="match status" value="1"/>
</dbReference>
<dbReference type="GO" id="GO:0015074">
    <property type="term" value="P:DNA integration"/>
    <property type="evidence" value="ECO:0007669"/>
    <property type="project" value="InterPro"/>
</dbReference>
<keyword evidence="1" id="KW-0808">Transferase</keyword>
<dbReference type="GO" id="GO:0003676">
    <property type="term" value="F:nucleic acid binding"/>
    <property type="evidence" value="ECO:0007669"/>
    <property type="project" value="InterPro"/>
</dbReference>
<evidence type="ECO:0000256" key="2">
    <source>
        <dbReference type="ARBA" id="ARBA00022695"/>
    </source>
</evidence>
<keyword evidence="4" id="KW-0378">Hydrolase</keyword>
<comment type="caution">
    <text evidence="6">The sequence shown here is derived from an EMBL/GenBank/DDBJ whole genome shotgun (WGS) entry which is preliminary data.</text>
</comment>
<sequence length="1148" mass="131574">MADRTMKELLQAPTEGYGEAIVIPEILAKIFEIKTNLLQLVQTNKFHSFEKDNPHTHISNFKRMTSTLKYRDVPNGAIKLMLFSYSLEWAARIWDSASKTDDRIDKLADQISNLVEIVNKQVITLATAKAVKKTCVICGVSTSGTLPSNTVPNPKDEMKAVTSHSGLAYERPSIPTNSPLEKVVERDTEETTDEKHSNCQGSTAHIQSPVVPISISEPDVPRTQPKPNIPYPSRLNDQKLREKATNQMEKFFQIFHDFHFDINFADALLLMPKFASTIKSLLTNKDKLLGDPDKFLISCDFPRIDVCHALADLGASINLMSLSIWKKLLLPELTPTRMTLELADRSITRPKGVAEDVFIKVGKFYFPTDFVVVDFEANPRVTLILGISFLRTGRALIDVYCEEITLRVNDESVTFNLNQTMRYSSTYDDNSVNRIDVIDIACEEFVQDVLDFQYNSKSSNPTLVPNPSFSEETKSDFCKELIVKTSSPTLTPFGESDFFLEEIKDFLNDESIPTIIENSFYDPEGDILYLEKLLNDDPFQLPSMDLKQAEETKAKSLIEEPHELELKELPSHLEYAFLEESDKLLVIIAKDLKEVEKEALIKVLKSHKRTIAWKISDIKGIDPRFCTHKILMEEDYKPAVQSQRRVNPKIHDVIKKEVIKLLDARMIYPISDSPWLPVGVCIDYRKLNDATRKDHFPLPFMDQMLERLAENEFYFFLDGFLGYFQIPIDPQDQEKTTFTCPYGTFAYRRMPFGLCDAPDMFQRCMIAIFHDMIEKTMKVFMDDFSIFGDGNFIKKGLTSQQKKKFFKDIKHYFWDDPYLFRICADQIIRCCVHGQEAIDILKACHEGPTGGHHGANLTAKKVFDAGFFWPTIYRDAHDMIKSCDTYFVGPFPSSKGNKYILVAVDYLSKWIEAKALPTNDAQVVVKFLKSLFSRFGTPRAIISDRGTHFCNDQFARVMTKYGVTHRLATAYHPQTSGQVEAFRTAFKTPIGCTPYKLVYGKSCHLPIELEHRAYWALKHVNFDLKTAGDHRKLQLNELNELRDQAYENSLIYKERTKKLHDSKIKNRIFNVGDQVLLFNSRLKIFSGKLKTRWSCPFNITQVFPYGTVELSQPNGPNFKVNGHRVKHYFRGDIPSKVVLDLHTFSMDK</sequence>
<dbReference type="Pfam" id="PF00665">
    <property type="entry name" value="rve"/>
    <property type="match status" value="1"/>
</dbReference>
<evidence type="ECO:0000256" key="4">
    <source>
        <dbReference type="ARBA" id="ARBA00022759"/>
    </source>
</evidence>
<evidence type="ECO:0000256" key="3">
    <source>
        <dbReference type="ARBA" id="ARBA00022722"/>
    </source>
</evidence>
<dbReference type="InterPro" id="IPR001584">
    <property type="entry name" value="Integrase_cat-core"/>
</dbReference>
<dbReference type="SUPFAM" id="SSF53098">
    <property type="entry name" value="Ribonuclease H-like"/>
    <property type="match status" value="1"/>
</dbReference>
<keyword evidence="2" id="KW-0548">Nucleotidyltransferase</keyword>
<organism evidence="6">
    <name type="scientific">Tanacetum cinerariifolium</name>
    <name type="common">Dalmatian daisy</name>
    <name type="synonym">Chrysanthemum cinerariifolium</name>
    <dbReference type="NCBI Taxonomy" id="118510"/>
    <lineage>
        <taxon>Eukaryota</taxon>
        <taxon>Viridiplantae</taxon>
        <taxon>Streptophyta</taxon>
        <taxon>Embryophyta</taxon>
        <taxon>Tracheophyta</taxon>
        <taxon>Spermatophyta</taxon>
        <taxon>Magnoliopsida</taxon>
        <taxon>eudicotyledons</taxon>
        <taxon>Gunneridae</taxon>
        <taxon>Pentapetalae</taxon>
        <taxon>asterids</taxon>
        <taxon>campanulids</taxon>
        <taxon>Asterales</taxon>
        <taxon>Asteraceae</taxon>
        <taxon>Asteroideae</taxon>
        <taxon>Anthemideae</taxon>
        <taxon>Anthemidinae</taxon>
        <taxon>Tanacetum</taxon>
    </lineage>
</organism>
<name>A0A6L2K2K3_TANCI</name>
<dbReference type="InterPro" id="IPR043502">
    <property type="entry name" value="DNA/RNA_pol_sf"/>
</dbReference>
<dbReference type="CDD" id="cd01647">
    <property type="entry name" value="RT_LTR"/>
    <property type="match status" value="1"/>
</dbReference>
<dbReference type="SUPFAM" id="SSF56672">
    <property type="entry name" value="DNA/RNA polymerases"/>
    <property type="match status" value="1"/>
</dbReference>